<dbReference type="Proteomes" id="UP000000763">
    <property type="component" value="Chromosome 1"/>
</dbReference>
<protein>
    <submittedName>
        <fullName evidence="2">Uncharacterized protein</fullName>
    </submittedName>
</protein>
<reference evidence="2" key="1">
    <citation type="journal article" date="2002" name="Nature">
        <title>The genome sequence and structure of rice chromosome 1.</title>
        <authorList>
            <person name="Sasaki T."/>
            <person name="Matsumoto T."/>
            <person name="Yamamoto K."/>
            <person name="Sakata K."/>
            <person name="Baba T."/>
            <person name="Katayose Y."/>
            <person name="Wu J."/>
            <person name="Niimura Y."/>
            <person name="Cheng Z."/>
            <person name="Nagamura Y."/>
            <person name="Antonio B.A."/>
            <person name="Kanamori H."/>
            <person name="Hosokawa S."/>
            <person name="Masukawa M."/>
            <person name="Arikawa K."/>
            <person name="Chiden Y."/>
            <person name="Hayashi M."/>
            <person name="Okamoto M."/>
            <person name="Ando T."/>
            <person name="Aoki H."/>
            <person name="Arita K."/>
            <person name="Hamada M."/>
            <person name="Harada C."/>
            <person name="Hijishita S."/>
            <person name="Honda M."/>
            <person name="Ichikawa Y."/>
            <person name="Idonuma A."/>
            <person name="Iijima M."/>
            <person name="Ikeda M."/>
            <person name="Ikeno M."/>
            <person name="Itoh S."/>
            <person name="Itoh T."/>
            <person name="Itoh Y."/>
            <person name="Itoh Y."/>
            <person name="Iwabuchi A."/>
            <person name="Kamiya K."/>
            <person name="Karasawa W."/>
            <person name="Katagiri S."/>
            <person name="Kikuta A."/>
            <person name="Kobayashi N."/>
            <person name="Kono I."/>
            <person name="Machita K."/>
            <person name="Maehara T."/>
            <person name="Mizuno H."/>
            <person name="Mizubayashi T."/>
            <person name="Mukai Y."/>
            <person name="Nagasaki H."/>
            <person name="Nakashima M."/>
            <person name="Nakama Y."/>
            <person name="Nakamichi Y."/>
            <person name="Nakamura M."/>
            <person name="Namiki N."/>
            <person name="Negishi M."/>
            <person name="Ohta I."/>
            <person name="Ono N."/>
            <person name="Saji S."/>
            <person name="Sakai K."/>
            <person name="Shibata M."/>
            <person name="Shimokawa T."/>
            <person name="Shomura A."/>
            <person name="Song J."/>
            <person name="Takazaki Y."/>
            <person name="Terasawa K."/>
            <person name="Tsuji K."/>
            <person name="Waki K."/>
            <person name="Yamagata H."/>
            <person name="Yamane H."/>
            <person name="Yoshiki S."/>
            <person name="Yoshihara R."/>
            <person name="Yukawa K."/>
            <person name="Zhong H."/>
            <person name="Iwama H."/>
            <person name="Endo T."/>
            <person name="Ito H."/>
            <person name="Hahn J.H."/>
            <person name="Kim H.I."/>
            <person name="Eun M.Y."/>
            <person name="Yano M."/>
            <person name="Jiang J."/>
            <person name="Gojobori T."/>
        </authorList>
    </citation>
    <scope>NUCLEOTIDE SEQUENCE</scope>
</reference>
<dbReference type="EMBL" id="AP007204">
    <property type="protein sequence ID" value="BAD88398.1"/>
    <property type="molecule type" value="Genomic_DNA"/>
</dbReference>
<feature type="compositionally biased region" description="Basic and acidic residues" evidence="1">
    <location>
        <begin position="7"/>
        <end position="31"/>
    </location>
</feature>
<dbReference type="EMBL" id="AP003934">
    <property type="protein sequence ID" value="BAD45592.1"/>
    <property type="molecule type" value="Genomic_DNA"/>
</dbReference>
<gene>
    <name evidence="3" type="ORF">OSJNBa0008D05.25</name>
    <name evidence="2" type="ORF">P0551A11.5</name>
</gene>
<reference evidence="4" key="3">
    <citation type="journal article" date="2005" name="Nature">
        <title>The map-based sequence of the rice genome.</title>
        <authorList>
            <consortium name="International rice genome sequencing project (IRGSP)"/>
            <person name="Matsumoto T."/>
            <person name="Wu J."/>
            <person name="Kanamori H."/>
            <person name="Katayose Y."/>
            <person name="Fujisawa M."/>
            <person name="Namiki N."/>
            <person name="Mizuno H."/>
            <person name="Yamamoto K."/>
            <person name="Antonio B.A."/>
            <person name="Baba T."/>
            <person name="Sakata K."/>
            <person name="Nagamura Y."/>
            <person name="Aoki H."/>
            <person name="Arikawa K."/>
            <person name="Arita K."/>
            <person name="Bito T."/>
            <person name="Chiden Y."/>
            <person name="Fujitsuka N."/>
            <person name="Fukunaka R."/>
            <person name="Hamada M."/>
            <person name="Harada C."/>
            <person name="Hayashi A."/>
            <person name="Hijishita S."/>
            <person name="Honda M."/>
            <person name="Hosokawa S."/>
            <person name="Ichikawa Y."/>
            <person name="Idonuma A."/>
            <person name="Iijima M."/>
            <person name="Ikeda M."/>
            <person name="Ikeno M."/>
            <person name="Ito K."/>
            <person name="Ito S."/>
            <person name="Ito T."/>
            <person name="Ito Y."/>
            <person name="Ito Y."/>
            <person name="Iwabuchi A."/>
            <person name="Kamiya K."/>
            <person name="Karasawa W."/>
            <person name="Kurita K."/>
            <person name="Katagiri S."/>
            <person name="Kikuta A."/>
            <person name="Kobayashi H."/>
            <person name="Kobayashi N."/>
            <person name="Machita K."/>
            <person name="Maehara T."/>
            <person name="Masukawa M."/>
            <person name="Mizubayashi T."/>
            <person name="Mukai Y."/>
            <person name="Nagasaki H."/>
            <person name="Nagata Y."/>
            <person name="Naito S."/>
            <person name="Nakashima M."/>
            <person name="Nakama Y."/>
            <person name="Nakamichi Y."/>
            <person name="Nakamura M."/>
            <person name="Meguro A."/>
            <person name="Negishi M."/>
            <person name="Ohta I."/>
            <person name="Ohta T."/>
            <person name="Okamoto M."/>
            <person name="Ono N."/>
            <person name="Saji S."/>
            <person name="Sakaguchi M."/>
            <person name="Sakai K."/>
            <person name="Shibata M."/>
            <person name="Shimokawa T."/>
            <person name="Song J."/>
            <person name="Takazaki Y."/>
            <person name="Terasawa K."/>
            <person name="Tsugane M."/>
            <person name="Tsuji K."/>
            <person name="Ueda S."/>
            <person name="Waki K."/>
            <person name="Yamagata H."/>
            <person name="Yamamoto M."/>
            <person name="Yamamoto S."/>
            <person name="Yamane H."/>
            <person name="Yoshiki S."/>
            <person name="Yoshihara R."/>
            <person name="Yukawa K."/>
            <person name="Zhong H."/>
            <person name="Yano M."/>
            <person name="Yuan Q."/>
            <person name="Ouyang S."/>
            <person name="Liu J."/>
            <person name="Jones K.M."/>
            <person name="Gansberger K."/>
            <person name="Moffat K."/>
            <person name="Hill J."/>
            <person name="Bera J."/>
            <person name="Fadrosh D."/>
            <person name="Jin S."/>
            <person name="Johri S."/>
            <person name="Kim M."/>
            <person name="Overton L."/>
            <person name="Reardon M."/>
            <person name="Tsitrin T."/>
            <person name="Vuong H."/>
            <person name="Weaver B."/>
            <person name="Ciecko A."/>
            <person name="Tallon L."/>
            <person name="Jackson J."/>
            <person name="Pai G."/>
            <person name="Aken S.V."/>
            <person name="Utterback T."/>
            <person name="Reidmuller S."/>
            <person name="Feldblyum T."/>
            <person name="Hsiao J."/>
            <person name="Zismann V."/>
            <person name="Iobst S."/>
            <person name="de Vazeille A.R."/>
            <person name="Buell C.R."/>
            <person name="Ying K."/>
            <person name="Li Y."/>
            <person name="Lu T."/>
            <person name="Huang Y."/>
            <person name="Zhao Q."/>
            <person name="Feng Q."/>
            <person name="Zhang L."/>
            <person name="Zhu J."/>
            <person name="Weng Q."/>
            <person name="Mu J."/>
            <person name="Lu Y."/>
            <person name="Fan D."/>
            <person name="Liu Y."/>
            <person name="Guan J."/>
            <person name="Zhang Y."/>
            <person name="Yu S."/>
            <person name="Liu X."/>
            <person name="Zhang Y."/>
            <person name="Hong G."/>
            <person name="Han B."/>
            <person name="Choisne N."/>
            <person name="Demange N."/>
            <person name="Orjeda G."/>
            <person name="Samain S."/>
            <person name="Cattolico L."/>
            <person name="Pelletier E."/>
            <person name="Couloux A."/>
            <person name="Segurens B."/>
            <person name="Wincker P."/>
            <person name="D'Hont A."/>
            <person name="Scarpelli C."/>
            <person name="Weissenbach J."/>
            <person name="Salanoubat M."/>
            <person name="Quetier F."/>
            <person name="Yu Y."/>
            <person name="Kim H.R."/>
            <person name="Rambo T."/>
            <person name="Currie J."/>
            <person name="Collura K."/>
            <person name="Luo M."/>
            <person name="Yang T."/>
            <person name="Ammiraju J.S.S."/>
            <person name="Engler F."/>
            <person name="Soderlund C."/>
            <person name="Wing R.A."/>
            <person name="Palmer L.E."/>
            <person name="de la Bastide M."/>
            <person name="Spiegel L."/>
            <person name="Nascimento L."/>
            <person name="Zutavern T."/>
            <person name="O'Shaughnessy A."/>
            <person name="Dike S."/>
            <person name="Dedhia N."/>
            <person name="Preston R."/>
            <person name="Balija V."/>
            <person name="McCombie W.R."/>
            <person name="Chow T."/>
            <person name="Chen H."/>
            <person name="Chung M."/>
            <person name="Chen C."/>
            <person name="Shaw J."/>
            <person name="Wu H."/>
            <person name="Hsiao K."/>
            <person name="Chao Y."/>
            <person name="Chu M."/>
            <person name="Cheng C."/>
            <person name="Hour A."/>
            <person name="Lee P."/>
            <person name="Lin S."/>
            <person name="Lin Y."/>
            <person name="Liou J."/>
            <person name="Liu S."/>
            <person name="Hsing Y."/>
            <person name="Raghuvanshi S."/>
            <person name="Mohanty A."/>
            <person name="Bharti A.K."/>
            <person name="Gaur A."/>
            <person name="Gupta V."/>
            <person name="Kumar D."/>
            <person name="Ravi V."/>
            <person name="Vij S."/>
            <person name="Kapur A."/>
            <person name="Khurana P."/>
            <person name="Khurana P."/>
            <person name="Khurana J.P."/>
            <person name="Tyagi A.K."/>
            <person name="Gaikwad K."/>
            <person name="Singh A."/>
            <person name="Dalal V."/>
            <person name="Srivastava S."/>
            <person name="Dixit A."/>
            <person name="Pal A.K."/>
            <person name="Ghazi I.A."/>
            <person name="Yadav M."/>
            <person name="Pandit A."/>
            <person name="Bhargava A."/>
            <person name="Sureshbabu K."/>
            <person name="Batra K."/>
            <person name="Sharma T.R."/>
            <person name="Mohapatra T."/>
            <person name="Singh N.K."/>
            <person name="Messing J."/>
            <person name="Nelson A.B."/>
            <person name="Fuks G."/>
            <person name="Kavchok S."/>
            <person name="Keizer G."/>
            <person name="Linton E."/>
            <person name="Llaca V."/>
            <person name="Song R."/>
            <person name="Tanyolac B."/>
            <person name="Young S."/>
            <person name="Ho-Il K."/>
            <person name="Hahn J.H."/>
            <person name="Sangsakoo G."/>
            <person name="Vanavichit A."/>
            <person name="de Mattos Luiz.A.T."/>
            <person name="Zimmer P.D."/>
            <person name="Malone G."/>
            <person name="Dellagostin O."/>
            <person name="de Oliveira A.C."/>
            <person name="Bevan M."/>
            <person name="Bancroft I."/>
            <person name="Minx P."/>
            <person name="Cordum H."/>
            <person name="Wilson R."/>
            <person name="Cheng Z."/>
            <person name="Jin W."/>
            <person name="Jiang J."/>
            <person name="Leong S.A."/>
            <person name="Iwama H."/>
            <person name="Gojobori T."/>
            <person name="Itoh T."/>
            <person name="Niimura Y."/>
            <person name="Fujii Y."/>
            <person name="Habara T."/>
            <person name="Sakai H."/>
            <person name="Sato Y."/>
            <person name="Wilson G."/>
            <person name="Kumar K."/>
            <person name="McCouch S."/>
            <person name="Juretic N."/>
            <person name="Hoen D."/>
            <person name="Wright S."/>
            <person name="Bruskiewich R."/>
            <person name="Bureau T."/>
            <person name="Miyao A."/>
            <person name="Hirochika H."/>
            <person name="Nishikawa T."/>
            <person name="Kadowaki K."/>
            <person name="Sugiura M."/>
            <person name="Burr B."/>
            <person name="Sasaki T."/>
        </authorList>
    </citation>
    <scope>NUCLEOTIDE SEQUENCE [LARGE SCALE GENOMIC DNA]</scope>
    <source>
        <strain evidence="4">cv. Nipponbare</strain>
    </source>
</reference>
<feature type="region of interest" description="Disordered" evidence="1">
    <location>
        <begin position="1"/>
        <end position="51"/>
    </location>
</feature>
<accession>Q655C1</accession>
<name>Q655C1_ORYSJ</name>
<reference evidence="4" key="4">
    <citation type="journal article" date="2008" name="Nucleic Acids Res.">
        <title>The rice annotation project database (RAP-DB): 2008 update.</title>
        <authorList>
            <consortium name="The rice annotation project (RAP)"/>
        </authorList>
    </citation>
    <scope>GENOME REANNOTATION</scope>
    <source>
        <strain evidence="4">cv. Nipponbare</strain>
    </source>
</reference>
<evidence type="ECO:0000313" key="3">
    <source>
        <dbReference type="EMBL" id="BAD88398.1"/>
    </source>
</evidence>
<organism evidence="2 4">
    <name type="scientific">Oryza sativa subsp. japonica</name>
    <name type="common">Rice</name>
    <dbReference type="NCBI Taxonomy" id="39947"/>
    <lineage>
        <taxon>Eukaryota</taxon>
        <taxon>Viridiplantae</taxon>
        <taxon>Streptophyta</taxon>
        <taxon>Embryophyta</taxon>
        <taxon>Tracheophyta</taxon>
        <taxon>Spermatophyta</taxon>
        <taxon>Magnoliopsida</taxon>
        <taxon>Liliopsida</taxon>
        <taxon>Poales</taxon>
        <taxon>Poaceae</taxon>
        <taxon>BOP clade</taxon>
        <taxon>Oryzoideae</taxon>
        <taxon>Oryzeae</taxon>
        <taxon>Oryzinae</taxon>
        <taxon>Oryza</taxon>
        <taxon>Oryza sativa</taxon>
    </lineage>
</organism>
<dbReference type="AlphaFoldDB" id="Q655C1"/>
<evidence type="ECO:0000313" key="2">
    <source>
        <dbReference type="EMBL" id="BAD45592.1"/>
    </source>
</evidence>
<evidence type="ECO:0000313" key="4">
    <source>
        <dbReference type="Proteomes" id="UP000000763"/>
    </source>
</evidence>
<reference evidence="3" key="2">
    <citation type="submission" date="2004-06" db="EMBL/GenBank/DDBJ databases">
        <title>Oryza sativa nipponbare(GA3) genomic DNA, chromosome 1, BAC clone:OSJNBa0008D05.</title>
        <authorList>
            <person name="Sasaki T."/>
            <person name="Matsumoto T."/>
            <person name="Fujisawa M."/>
        </authorList>
    </citation>
    <scope>NUCLEOTIDE SEQUENCE</scope>
</reference>
<proteinExistence type="predicted"/>
<evidence type="ECO:0000256" key="1">
    <source>
        <dbReference type="SAM" id="MobiDB-lite"/>
    </source>
</evidence>
<sequence length="51" mass="5527">MAAVDKVNSRDDVSEGHKTDNVEDGNEKTEGWTRAMAPAVEDEDGGRSGYE</sequence>